<dbReference type="InterPro" id="IPR043128">
    <property type="entry name" value="Rev_trsase/Diguanyl_cyclase"/>
</dbReference>
<organism evidence="2 3">
    <name type="scientific">Trichogramma kaykai</name>
    <dbReference type="NCBI Taxonomy" id="54128"/>
    <lineage>
        <taxon>Eukaryota</taxon>
        <taxon>Metazoa</taxon>
        <taxon>Ecdysozoa</taxon>
        <taxon>Arthropoda</taxon>
        <taxon>Hexapoda</taxon>
        <taxon>Insecta</taxon>
        <taxon>Pterygota</taxon>
        <taxon>Neoptera</taxon>
        <taxon>Endopterygota</taxon>
        <taxon>Hymenoptera</taxon>
        <taxon>Apocrita</taxon>
        <taxon>Proctotrupomorpha</taxon>
        <taxon>Chalcidoidea</taxon>
        <taxon>Trichogrammatidae</taxon>
        <taxon>Trichogramma</taxon>
    </lineage>
</organism>
<dbReference type="InterPro" id="IPR043502">
    <property type="entry name" value="DNA/RNA_pol_sf"/>
</dbReference>
<evidence type="ECO:0000313" key="3">
    <source>
        <dbReference type="Proteomes" id="UP001627154"/>
    </source>
</evidence>
<dbReference type="Gene3D" id="3.30.70.270">
    <property type="match status" value="1"/>
</dbReference>
<name>A0ABD2XPX8_9HYME</name>
<evidence type="ECO:0000313" key="2">
    <source>
        <dbReference type="EMBL" id="KAL3407161.1"/>
    </source>
</evidence>
<reference evidence="2 3" key="1">
    <citation type="journal article" date="2024" name="bioRxiv">
        <title>A reference genome for Trichogramma kaykai: A tiny desert-dwelling parasitoid wasp with competing sex-ratio distorters.</title>
        <authorList>
            <person name="Culotta J."/>
            <person name="Lindsey A.R."/>
        </authorList>
    </citation>
    <scope>NUCLEOTIDE SEQUENCE [LARGE SCALE GENOMIC DNA]</scope>
    <source>
        <strain evidence="2 3">KSX58</strain>
    </source>
</reference>
<keyword evidence="3" id="KW-1185">Reference proteome</keyword>
<dbReference type="AlphaFoldDB" id="A0ABD2XPX8"/>
<sequence>MKVATSTLKCSNLETLDFESDHRAIAITALISHNTNNATIKTKTTYLYKKTNWSAFSANLNKFHKESPPEFINLTTDQIDKHIQDLQQTINSAIETSTPQFKEKCHLDNLVTSTIKTLYNRKHKLQSQLHKVRHKSDNFSKVLKNIIELRIKETKIKLAAEFTKESKRIWADKIKSIDHRNSASFFPTLNKMFRKRNSQNIDKLLVNFNQRDILVKCNIDADELDKTDNDFIINSPESIDKIIGEFFYAINTSDPPTGAPLEKIILNKSQEIRKISSDLTPATSFDRSNPASRPACLIESSGLYFTNVTEVKRLLKHMSSKTSTGWDGVPNIILKNLNNQIIKDYTIIFNNCINSGYFPEAWKKARLIVLKKKPKEDTRLDNLRPISMLPAVSKLLERIIKKSINNFCTTKAIIPEHQFGFRNNHSTVHAIAKLTSDVNWNFMNNKMTGAVLIDIRKAFDSVWHDGLIYKLHGKGMHPHLIKLTINMITDRSFQLNTIHINNPTTYTLTKGLQQGTVNSPTLFNIFTADLLNLYGLNKSELYALAFADDLIVYTSDSDQISIQDRLETIYNKIVNYYKNWKLEVNAKKCETILFRKPIKLEKNYTRKHWKEFRIFDATSMVAIPHKRSVKYLGVTIDDLLNFREHINNQLKKANNIFRALKDLFRSKFLQNRAKIITYLCCIRPILAYSCPIWFNISASTMESIRKFERKVLRQCLNAYRSPESNFTMKFSNYTLYNRARIPRFDVFIIYLIRNFIKNAINHHQNNLIPGAYYPRDEFHKAAIREGFISTESFKYLDENLYIIDEYFCPIFFHLKRSIWDKKIQFNPATLNSDLLSFNRSVTRVDKDLLKKFSYYKTKK</sequence>
<protein>
    <recommendedName>
        <fullName evidence="1">Reverse transcriptase domain-containing protein</fullName>
    </recommendedName>
</protein>
<dbReference type="Proteomes" id="UP001627154">
    <property type="component" value="Unassembled WGS sequence"/>
</dbReference>
<accession>A0ABD2XPX8</accession>
<dbReference type="SUPFAM" id="SSF56672">
    <property type="entry name" value="DNA/RNA polymerases"/>
    <property type="match status" value="1"/>
</dbReference>
<dbReference type="GO" id="GO:0071897">
    <property type="term" value="P:DNA biosynthetic process"/>
    <property type="evidence" value="ECO:0007669"/>
    <property type="project" value="UniProtKB-ARBA"/>
</dbReference>
<dbReference type="Gene3D" id="3.10.10.10">
    <property type="entry name" value="HIV Type 1 Reverse Transcriptase, subunit A, domain 1"/>
    <property type="match status" value="1"/>
</dbReference>
<evidence type="ECO:0000259" key="1">
    <source>
        <dbReference type="PROSITE" id="PS50878"/>
    </source>
</evidence>
<dbReference type="CDD" id="cd01650">
    <property type="entry name" value="RT_nLTR_like"/>
    <property type="match status" value="1"/>
</dbReference>
<dbReference type="EMBL" id="JBJJXI010000015">
    <property type="protein sequence ID" value="KAL3407161.1"/>
    <property type="molecule type" value="Genomic_DNA"/>
</dbReference>
<dbReference type="Pfam" id="PF00078">
    <property type="entry name" value="RVT_1"/>
    <property type="match status" value="1"/>
</dbReference>
<dbReference type="PANTHER" id="PTHR19446">
    <property type="entry name" value="REVERSE TRANSCRIPTASES"/>
    <property type="match status" value="1"/>
</dbReference>
<comment type="caution">
    <text evidence="2">The sequence shown here is derived from an EMBL/GenBank/DDBJ whole genome shotgun (WGS) entry which is preliminary data.</text>
</comment>
<feature type="domain" description="Reverse transcriptase" evidence="1">
    <location>
        <begin position="351"/>
        <end position="636"/>
    </location>
</feature>
<dbReference type="InterPro" id="IPR000477">
    <property type="entry name" value="RT_dom"/>
</dbReference>
<gene>
    <name evidence="2" type="ORF">TKK_000706</name>
</gene>
<dbReference type="PROSITE" id="PS50878">
    <property type="entry name" value="RT_POL"/>
    <property type="match status" value="1"/>
</dbReference>
<proteinExistence type="predicted"/>